<evidence type="ECO:0000313" key="2">
    <source>
        <dbReference type="Proteomes" id="UP001553161"/>
    </source>
</evidence>
<reference evidence="1 2" key="1">
    <citation type="submission" date="2024-07" db="EMBL/GenBank/DDBJ databases">
        <authorList>
            <person name="Kang M."/>
        </authorList>
    </citation>
    <scope>NUCLEOTIDE SEQUENCE [LARGE SCALE GENOMIC DNA]</scope>
    <source>
        <strain evidence="1 2">DFM31</strain>
    </source>
</reference>
<evidence type="ECO:0000313" key="1">
    <source>
        <dbReference type="EMBL" id="MEV8465699.1"/>
    </source>
</evidence>
<dbReference type="InterPro" id="IPR011250">
    <property type="entry name" value="OMP/PagP_B-barrel"/>
</dbReference>
<dbReference type="SUPFAM" id="SSF56925">
    <property type="entry name" value="OMPA-like"/>
    <property type="match status" value="1"/>
</dbReference>
<dbReference type="Gene3D" id="2.40.160.170">
    <property type="match status" value="1"/>
</dbReference>
<gene>
    <name evidence="1" type="ORF">AB0T83_02750</name>
</gene>
<comment type="caution">
    <text evidence="1">The sequence shown here is derived from an EMBL/GenBank/DDBJ whole genome shotgun (WGS) entry which is preliminary data.</text>
</comment>
<proteinExistence type="predicted"/>
<keyword evidence="2" id="KW-1185">Reference proteome</keyword>
<protein>
    <recommendedName>
        <fullName evidence="3">Outer membrane protein beta-barrel domain-containing protein</fullName>
    </recommendedName>
</protein>
<organism evidence="1 2">
    <name type="scientific">Meridianimarinicoccus marinus</name>
    <dbReference type="NCBI Taxonomy" id="3231483"/>
    <lineage>
        <taxon>Bacteria</taxon>
        <taxon>Pseudomonadati</taxon>
        <taxon>Pseudomonadota</taxon>
        <taxon>Alphaproteobacteria</taxon>
        <taxon>Rhodobacterales</taxon>
        <taxon>Paracoccaceae</taxon>
        <taxon>Meridianimarinicoccus</taxon>
    </lineage>
</organism>
<name>A0ABV3L2D0_9RHOB</name>
<evidence type="ECO:0008006" key="3">
    <source>
        <dbReference type="Google" id="ProtNLM"/>
    </source>
</evidence>
<sequence length="210" mass="22177">MENVTKALILIAAGIVPASALSQEPGEFGLGFGLSTLGATLEGTYRVSDRFGLRVPLGYLSVDDTETDDGIKYDYDSQLGGIGLLGDYYTGIGGLRITGGAMLSGYDVDGTGRGSGTLGDNTYNNVNLRYSADTKNAVMPMISLGYDGQVSPRWTLSADLGAMYTGGFDVSLTDKSGQVSQADLNKEIKDAEDDAPSVLPYVKFTATFRF</sequence>
<dbReference type="Proteomes" id="UP001553161">
    <property type="component" value="Unassembled WGS sequence"/>
</dbReference>
<dbReference type="RefSeq" id="WP_366191334.1">
    <property type="nucleotide sequence ID" value="NZ_JBFBVU010000002.1"/>
</dbReference>
<accession>A0ABV3L2D0</accession>
<dbReference type="EMBL" id="JBFBVU010000002">
    <property type="protein sequence ID" value="MEV8465699.1"/>
    <property type="molecule type" value="Genomic_DNA"/>
</dbReference>